<reference evidence="2" key="1">
    <citation type="submission" date="2021-03" db="EMBL/GenBank/DDBJ databases">
        <title>Streptomyces strains.</title>
        <authorList>
            <person name="Lund M.B."/>
            <person name="Toerring T."/>
        </authorList>
    </citation>
    <scope>NUCLEOTIDE SEQUENCE</scope>
    <source>
        <strain evidence="2">JCM 4242</strain>
    </source>
</reference>
<name>A0A939FU31_9ACTN</name>
<proteinExistence type="predicted"/>
<feature type="region of interest" description="Disordered" evidence="1">
    <location>
        <begin position="49"/>
        <end position="76"/>
    </location>
</feature>
<evidence type="ECO:0000313" key="2">
    <source>
        <dbReference type="EMBL" id="MBO0657369.1"/>
    </source>
</evidence>
<accession>A0A939FU31</accession>
<gene>
    <name evidence="2" type="ORF">J1792_33060</name>
</gene>
<dbReference type="AlphaFoldDB" id="A0A939FU31"/>
<dbReference type="RefSeq" id="WP_086566332.1">
    <property type="nucleotide sequence ID" value="NZ_JAFMOF010000008.1"/>
</dbReference>
<keyword evidence="3" id="KW-1185">Reference proteome</keyword>
<comment type="caution">
    <text evidence="2">The sequence shown here is derived from an EMBL/GenBank/DDBJ whole genome shotgun (WGS) entry which is preliminary data.</text>
</comment>
<protein>
    <submittedName>
        <fullName evidence="2">Uncharacterized protein</fullName>
    </submittedName>
</protein>
<dbReference type="EMBL" id="JAFMOF010000008">
    <property type="protein sequence ID" value="MBO0657369.1"/>
    <property type="molecule type" value="Genomic_DNA"/>
</dbReference>
<sequence>MESIEGLSARINQLQNEANEALARGDVDALTRIREHLQAAERQRNRVWEEALASASSPSPPHSPGSRAEGPEESLPVVTPTTARDAVRMALTDVGAPLDPKQIQLWGTAKYRTSFATSRAVYSLRRDEQRAWRQNPDGRFFYICPAISHDTLAPARAALTVSTWDDEDRILSPYTPRVAYLKLVLATAAAVKECPAAGPGDRRQLEVLLAKLARPLPNLPPRLADPAVVGEVAESELALIATADEDIRRASLERLAALSDEQRLFGQPLKVHSTSRRHA</sequence>
<evidence type="ECO:0000313" key="3">
    <source>
        <dbReference type="Proteomes" id="UP000664781"/>
    </source>
</evidence>
<dbReference type="Proteomes" id="UP000664781">
    <property type="component" value="Unassembled WGS sequence"/>
</dbReference>
<evidence type="ECO:0000256" key="1">
    <source>
        <dbReference type="SAM" id="MobiDB-lite"/>
    </source>
</evidence>
<organism evidence="2 3">
    <name type="scientific">Streptomyces triculaminicus</name>
    <dbReference type="NCBI Taxonomy" id="2816232"/>
    <lineage>
        <taxon>Bacteria</taxon>
        <taxon>Bacillati</taxon>
        <taxon>Actinomycetota</taxon>
        <taxon>Actinomycetes</taxon>
        <taxon>Kitasatosporales</taxon>
        <taxon>Streptomycetaceae</taxon>
        <taxon>Streptomyces</taxon>
    </lineage>
</organism>